<dbReference type="CDD" id="cd06170">
    <property type="entry name" value="LuxR_C_like"/>
    <property type="match status" value="1"/>
</dbReference>
<keyword evidence="1" id="KW-0805">Transcription regulation</keyword>
<dbReference type="SMART" id="SM00421">
    <property type="entry name" value="HTH_LUXR"/>
    <property type="match status" value="1"/>
</dbReference>
<dbReference type="Gene3D" id="1.10.10.10">
    <property type="entry name" value="Winged helix-like DNA-binding domain superfamily/Winged helix DNA-binding domain"/>
    <property type="match status" value="1"/>
</dbReference>
<dbReference type="SUPFAM" id="SSF52540">
    <property type="entry name" value="P-loop containing nucleoside triphosphate hydrolases"/>
    <property type="match status" value="1"/>
</dbReference>
<evidence type="ECO:0000313" key="5">
    <source>
        <dbReference type="EMBL" id="OWT61772.1"/>
    </source>
</evidence>
<organism evidence="5 6">
    <name type="scientific">Candidimonas nitroreducens</name>
    <dbReference type="NCBI Taxonomy" id="683354"/>
    <lineage>
        <taxon>Bacteria</taxon>
        <taxon>Pseudomonadati</taxon>
        <taxon>Pseudomonadota</taxon>
        <taxon>Betaproteobacteria</taxon>
        <taxon>Burkholderiales</taxon>
        <taxon>Alcaligenaceae</taxon>
        <taxon>Candidimonas</taxon>
    </lineage>
</organism>
<dbReference type="OrthoDB" id="134985at2"/>
<dbReference type="PANTHER" id="PTHR44688">
    <property type="entry name" value="DNA-BINDING TRANSCRIPTIONAL ACTIVATOR DEVR_DOSR"/>
    <property type="match status" value="1"/>
</dbReference>
<dbReference type="InterPro" id="IPR036388">
    <property type="entry name" value="WH-like_DNA-bd_sf"/>
</dbReference>
<sequence length="924" mass="101936">MHLSTPLRVRADADPPIATTGGQGFSVANVAPARRGDILRHDALRQLDAAKNASCVVLHGPAGSGKSHLLRAWAARQASAGATWIWVDCERLPKEGIAAPLVGACLRTLPELSANFPDRRTGTKNEEDVPLILGLIRALSHHAGPFIFVFDNLHACENQNRLQCLQALLDYCPPHLQCLFAHRAPLPLSLSRLRDCGALLQIGPASLAWNLEETRAFIRNKLGVRAYTRAQAWFDLTRGWCTGLVYLSDAYDSAKNGETDPEHGLPGALLDYLETEVLRQLCEEDIYCLTVLAQLDSDHDKLLPSMLGTGWPAIVHKLSQLSQCMGFLQAQGSPGMPARWDLHPILRLALQRRFSGWTADAQATFHRRASAAFTNIADFKRVVHHAICAGAPDTLGLMEQSVEAMGRKGDLPRIAQVLSLLPAQVLQARPRLQSWLAMAALMAHRLEDCRLMIGRLYGQRPGADEAERCRWHVISGMLAIYSDDIDAAAALVPVLEAMHPERIDTVTRSGRRNVLSWIYIHQSAYGRARQMQLDTPADESNRPEETMFGRQIGRCMAGFSLALEGKMNEAERVYREVLEKCGPQEEQLMDAICQASGLLGETLYELNDLDSVLALAVRQDEMERVAIPDTFLRVMLGIGRTLAIRGRLRESSEILLRLEQYARARNLRRILAYSLLEQCALSLRAHDRAHAEHLRRQLAGLRRRDKSGPLGGGVDITAVARRADILCCIAAGDMAAAHRNILRLMECSLAAGRYRRVAALCCQIAIIERRQGRHVSATEHLKEALAIGYRMGLLRSLLDAHPDVPDAAQDILRMGGLDSMAAFQADLLCNAPGISPLAGPSVHAPSHSATLGQDDRPHDDELLTGRELDIARQLILALPNKLIARSLSLSPETVKWHLSNIYQKLGVSNRHDAVARLRRLLLGS</sequence>
<dbReference type="SUPFAM" id="SSF46894">
    <property type="entry name" value="C-terminal effector domain of the bipartite response regulators"/>
    <property type="match status" value="1"/>
</dbReference>
<evidence type="ECO:0000256" key="3">
    <source>
        <dbReference type="ARBA" id="ARBA00023163"/>
    </source>
</evidence>
<protein>
    <recommendedName>
        <fullName evidence="4">HTH luxR-type domain-containing protein</fullName>
    </recommendedName>
</protein>
<dbReference type="Gene3D" id="1.25.40.10">
    <property type="entry name" value="Tetratricopeptide repeat domain"/>
    <property type="match status" value="1"/>
</dbReference>
<dbReference type="InterPro" id="IPR016032">
    <property type="entry name" value="Sig_transdc_resp-reg_C-effctor"/>
</dbReference>
<dbReference type="GO" id="GO:0003677">
    <property type="term" value="F:DNA binding"/>
    <property type="evidence" value="ECO:0007669"/>
    <property type="project" value="UniProtKB-KW"/>
</dbReference>
<name>A0A225MLE2_9BURK</name>
<dbReference type="EMBL" id="NJIH01000004">
    <property type="protein sequence ID" value="OWT61772.1"/>
    <property type="molecule type" value="Genomic_DNA"/>
</dbReference>
<dbReference type="InterPro" id="IPR011990">
    <property type="entry name" value="TPR-like_helical_dom_sf"/>
</dbReference>
<evidence type="ECO:0000313" key="6">
    <source>
        <dbReference type="Proteomes" id="UP000214603"/>
    </source>
</evidence>
<comment type="caution">
    <text evidence="5">The sequence shown here is derived from an EMBL/GenBank/DDBJ whole genome shotgun (WGS) entry which is preliminary data.</text>
</comment>
<proteinExistence type="predicted"/>
<dbReference type="PANTHER" id="PTHR44688:SF16">
    <property type="entry name" value="DNA-BINDING TRANSCRIPTIONAL ACTIVATOR DEVR_DOSR"/>
    <property type="match status" value="1"/>
</dbReference>
<dbReference type="InterPro" id="IPR000792">
    <property type="entry name" value="Tscrpt_reg_LuxR_C"/>
</dbReference>
<gene>
    <name evidence="5" type="ORF">CEY11_07985</name>
</gene>
<dbReference type="Pfam" id="PF13191">
    <property type="entry name" value="AAA_16"/>
    <property type="match status" value="1"/>
</dbReference>
<dbReference type="Pfam" id="PF00196">
    <property type="entry name" value="GerE"/>
    <property type="match status" value="1"/>
</dbReference>
<dbReference type="PRINTS" id="PR00038">
    <property type="entry name" value="HTHLUXR"/>
</dbReference>
<accession>A0A225MLE2</accession>
<evidence type="ECO:0000259" key="4">
    <source>
        <dbReference type="PROSITE" id="PS50043"/>
    </source>
</evidence>
<reference evidence="6" key="1">
    <citation type="submission" date="2017-06" db="EMBL/GenBank/DDBJ databases">
        <title>Herbaspirillum phytohormonus sp. nov., isolated from the root nodule of Robinia pseudoacacia in lead-zinc mine.</title>
        <authorList>
            <person name="Fan M."/>
            <person name="Lin Y."/>
        </authorList>
    </citation>
    <scope>NUCLEOTIDE SEQUENCE [LARGE SCALE GENOMIC DNA]</scope>
    <source>
        <strain evidence="6">SC-089</strain>
    </source>
</reference>
<dbReference type="PROSITE" id="PS50043">
    <property type="entry name" value="HTH_LUXR_2"/>
    <property type="match status" value="1"/>
</dbReference>
<dbReference type="Proteomes" id="UP000214603">
    <property type="component" value="Unassembled WGS sequence"/>
</dbReference>
<evidence type="ECO:0000256" key="2">
    <source>
        <dbReference type="ARBA" id="ARBA00023125"/>
    </source>
</evidence>
<dbReference type="AlphaFoldDB" id="A0A225MLE2"/>
<feature type="domain" description="HTH luxR-type" evidence="4">
    <location>
        <begin position="856"/>
        <end position="921"/>
    </location>
</feature>
<evidence type="ECO:0000256" key="1">
    <source>
        <dbReference type="ARBA" id="ARBA00023015"/>
    </source>
</evidence>
<dbReference type="GO" id="GO:0006355">
    <property type="term" value="P:regulation of DNA-templated transcription"/>
    <property type="evidence" value="ECO:0007669"/>
    <property type="project" value="InterPro"/>
</dbReference>
<dbReference type="InterPro" id="IPR041664">
    <property type="entry name" value="AAA_16"/>
</dbReference>
<dbReference type="Gene3D" id="3.40.50.300">
    <property type="entry name" value="P-loop containing nucleotide triphosphate hydrolases"/>
    <property type="match status" value="1"/>
</dbReference>
<keyword evidence="3" id="KW-0804">Transcription</keyword>
<dbReference type="InterPro" id="IPR027417">
    <property type="entry name" value="P-loop_NTPase"/>
</dbReference>
<keyword evidence="2" id="KW-0238">DNA-binding</keyword>
<keyword evidence="6" id="KW-1185">Reference proteome</keyword>